<keyword evidence="1" id="KW-1133">Transmembrane helix</keyword>
<dbReference type="PANTHER" id="PTHR36832:SF1">
    <property type="entry name" value="SLR1174 PROTEIN"/>
    <property type="match status" value="1"/>
</dbReference>
<gene>
    <name evidence="2" type="ORF">KC685_02215</name>
</gene>
<dbReference type="AlphaFoldDB" id="A0A955KX49"/>
<feature type="transmembrane region" description="Helical" evidence="1">
    <location>
        <begin position="116"/>
        <end position="137"/>
    </location>
</feature>
<protein>
    <submittedName>
        <fullName evidence="2">ABC-2 family transporter protein</fullName>
    </submittedName>
</protein>
<dbReference type="PANTHER" id="PTHR36832">
    <property type="entry name" value="SLR1174 PROTEIN-RELATED"/>
    <property type="match status" value="1"/>
</dbReference>
<keyword evidence="1" id="KW-0812">Transmembrane</keyword>
<accession>A0A955KX49</accession>
<feature type="transmembrane region" description="Helical" evidence="1">
    <location>
        <begin position="149"/>
        <end position="178"/>
    </location>
</feature>
<name>A0A955KX49_9BACT</name>
<evidence type="ECO:0000256" key="1">
    <source>
        <dbReference type="SAM" id="Phobius"/>
    </source>
</evidence>
<sequence length="272" mass="31456">METISRIAQFFKVALMEFKMGISSELTYRWQILLWVISDATQPLIFATLWSVVASTGDRDFTADQMVSYYFMVTIVGRLTQDWSIQFISNSIIKGEFSKYLVKPFSYMSEMLGMSMAIRTIRLLLILPFLLVGYYLFRDLISYELTPNSFTLFLFALLIGYIMNFILGNIFALVAFFSKQIYGLRALYINFVSILSGEYIPLKVLAVGAFFLFEMLPFRYVLSFPIEIISGDLTHDQIGRGFGIALFWLVALSFIYQFTYKMAIRRYEAEGI</sequence>
<comment type="caution">
    <text evidence="2">The sequence shown here is derived from an EMBL/GenBank/DDBJ whole genome shotgun (WGS) entry which is preliminary data.</text>
</comment>
<proteinExistence type="predicted"/>
<dbReference type="Pfam" id="PF06182">
    <property type="entry name" value="ABC2_membrane_6"/>
    <property type="match status" value="1"/>
</dbReference>
<dbReference type="InterPro" id="IPR010390">
    <property type="entry name" value="ABC-2_transporter-like"/>
</dbReference>
<evidence type="ECO:0000313" key="2">
    <source>
        <dbReference type="EMBL" id="MCA9376713.1"/>
    </source>
</evidence>
<evidence type="ECO:0000313" key="3">
    <source>
        <dbReference type="Proteomes" id="UP000741282"/>
    </source>
</evidence>
<reference evidence="2" key="2">
    <citation type="journal article" date="2021" name="Microbiome">
        <title>Successional dynamics and alternative stable states in a saline activated sludge microbial community over 9 years.</title>
        <authorList>
            <person name="Wang Y."/>
            <person name="Ye J."/>
            <person name="Ju F."/>
            <person name="Liu L."/>
            <person name="Boyd J.A."/>
            <person name="Deng Y."/>
            <person name="Parks D.H."/>
            <person name="Jiang X."/>
            <person name="Yin X."/>
            <person name="Woodcroft B.J."/>
            <person name="Tyson G.W."/>
            <person name="Hugenholtz P."/>
            <person name="Polz M.F."/>
            <person name="Zhang T."/>
        </authorList>
    </citation>
    <scope>NUCLEOTIDE SEQUENCE</scope>
    <source>
        <strain evidence="2">HKST-UBA17</strain>
    </source>
</reference>
<reference evidence="2" key="1">
    <citation type="submission" date="2020-04" db="EMBL/GenBank/DDBJ databases">
        <authorList>
            <person name="Zhang T."/>
        </authorList>
    </citation>
    <scope>NUCLEOTIDE SEQUENCE</scope>
    <source>
        <strain evidence="2">HKST-UBA17</strain>
    </source>
</reference>
<keyword evidence="1" id="KW-0472">Membrane</keyword>
<dbReference type="EMBL" id="JAGQLN010000006">
    <property type="protein sequence ID" value="MCA9376713.1"/>
    <property type="molecule type" value="Genomic_DNA"/>
</dbReference>
<feature type="transmembrane region" description="Helical" evidence="1">
    <location>
        <begin position="238"/>
        <end position="256"/>
    </location>
</feature>
<organism evidence="2 3">
    <name type="scientific">Candidatus Dojkabacteria bacterium</name>
    <dbReference type="NCBI Taxonomy" id="2099670"/>
    <lineage>
        <taxon>Bacteria</taxon>
        <taxon>Candidatus Dojkabacteria</taxon>
    </lineage>
</organism>
<dbReference type="Proteomes" id="UP000741282">
    <property type="component" value="Unassembled WGS sequence"/>
</dbReference>